<feature type="domain" description="MGS-like" evidence="11">
    <location>
        <begin position="1"/>
        <end position="144"/>
    </location>
</feature>
<evidence type="ECO:0000256" key="8">
    <source>
        <dbReference type="ARBA" id="ARBA00050488"/>
    </source>
</evidence>
<dbReference type="InterPro" id="IPR016193">
    <property type="entry name" value="Cytidine_deaminase-like"/>
</dbReference>
<evidence type="ECO:0000256" key="10">
    <source>
        <dbReference type="HAMAP-Rule" id="MF_00139"/>
    </source>
</evidence>
<dbReference type="SMART" id="SM00851">
    <property type="entry name" value="MGS"/>
    <property type="match status" value="1"/>
</dbReference>
<dbReference type="PANTHER" id="PTHR11692:SF0">
    <property type="entry name" value="BIFUNCTIONAL PURINE BIOSYNTHESIS PROTEIN ATIC"/>
    <property type="match status" value="1"/>
</dbReference>
<dbReference type="FunFam" id="3.40.140.20:FF:000001">
    <property type="entry name" value="Bifunctional purine biosynthesis protein PurH"/>
    <property type="match status" value="1"/>
</dbReference>
<dbReference type="UniPathway" id="UPA00074">
    <property type="reaction ID" value="UER00133"/>
</dbReference>
<dbReference type="CDD" id="cd01421">
    <property type="entry name" value="IMPCH"/>
    <property type="match status" value="1"/>
</dbReference>
<evidence type="ECO:0000256" key="4">
    <source>
        <dbReference type="ARBA" id="ARBA00022679"/>
    </source>
</evidence>
<comment type="catalytic activity">
    <reaction evidence="9 10">
        <text>IMP + H2O = 5-formamido-1-(5-phospho-D-ribosyl)imidazole-4-carboxamide</text>
        <dbReference type="Rhea" id="RHEA:18445"/>
        <dbReference type="ChEBI" id="CHEBI:15377"/>
        <dbReference type="ChEBI" id="CHEBI:58053"/>
        <dbReference type="ChEBI" id="CHEBI:58467"/>
        <dbReference type="EC" id="3.5.4.10"/>
    </reaction>
</comment>
<reference evidence="13" key="2">
    <citation type="submission" date="2011-03" db="EMBL/GenBank/DDBJ databases">
        <title>The complete genome of Hippea maritima DSM 10411.</title>
        <authorList>
            <consortium name="US DOE Joint Genome Institute (JGI-PGF)"/>
            <person name="Lucas S."/>
            <person name="Copeland A."/>
            <person name="Lapidus A."/>
            <person name="Bruce D."/>
            <person name="Goodwin L."/>
            <person name="Pitluck S."/>
            <person name="Peters L."/>
            <person name="Kyrpides N."/>
            <person name="Mavromatis K."/>
            <person name="Pagani I."/>
            <person name="Ivanova N."/>
            <person name="Mikhailova N."/>
            <person name="Lu M."/>
            <person name="Detter J.C."/>
            <person name="Tapia R."/>
            <person name="Han C."/>
            <person name="Land M."/>
            <person name="Hauser L."/>
            <person name="Markowitz V."/>
            <person name="Cheng J.-F."/>
            <person name="Hugenholtz P."/>
            <person name="Woyke T."/>
            <person name="Wu D."/>
            <person name="Spring S."/>
            <person name="Schroeder M."/>
            <person name="Brambilla E."/>
            <person name="Klenk H.-P."/>
            <person name="Eisen J.A."/>
        </authorList>
    </citation>
    <scope>NUCLEOTIDE SEQUENCE [LARGE SCALE GENOMIC DNA]</scope>
    <source>
        <strain evidence="13">ATCC 700847 / DSM 10411 / MH2</strain>
    </source>
</reference>
<dbReference type="EC" id="2.1.2.3" evidence="10"/>
<dbReference type="GO" id="GO:0004643">
    <property type="term" value="F:phosphoribosylaminoimidazolecarboxamide formyltransferase activity"/>
    <property type="evidence" value="ECO:0007669"/>
    <property type="project" value="UniProtKB-UniRule"/>
</dbReference>
<reference evidence="12 13" key="1">
    <citation type="journal article" date="2011" name="Stand. Genomic Sci.">
        <title>Complete genome sequence of the thermophilic sulfur-reducer Hippea maritima type strain (MH(2)).</title>
        <authorList>
            <person name="Huntemann M."/>
            <person name="Lu M."/>
            <person name="Nolan M."/>
            <person name="Lapidus A."/>
            <person name="Lucas S."/>
            <person name="Hammon N."/>
            <person name="Deshpande S."/>
            <person name="Cheng J.F."/>
            <person name="Tapia R."/>
            <person name="Han C."/>
            <person name="Goodwin L."/>
            <person name="Pitluck S."/>
            <person name="Liolios K."/>
            <person name="Pagani I."/>
            <person name="Ivanova N."/>
            <person name="Ovchinikova G."/>
            <person name="Pati A."/>
            <person name="Chen A."/>
            <person name="Palaniappan K."/>
            <person name="Land M."/>
            <person name="Hauser L."/>
            <person name="Jeffries C.D."/>
            <person name="Detter J.C."/>
            <person name="Brambilla E.M."/>
            <person name="Rohde M."/>
            <person name="Spring S."/>
            <person name="Goker M."/>
            <person name="Woyke T."/>
            <person name="Bristow J."/>
            <person name="Eisen J.A."/>
            <person name="Markowitz V."/>
            <person name="Hugenholtz P."/>
            <person name="Kyrpides N.C."/>
            <person name="Klenk H.P."/>
            <person name="Mavromatis K."/>
        </authorList>
    </citation>
    <scope>NUCLEOTIDE SEQUENCE [LARGE SCALE GENOMIC DNA]</scope>
    <source>
        <strain evidence="13">ATCC 700847 / DSM 10411 / MH2</strain>
    </source>
</reference>
<dbReference type="Gene3D" id="3.40.50.1380">
    <property type="entry name" value="Methylglyoxal synthase-like domain"/>
    <property type="match status" value="1"/>
</dbReference>
<dbReference type="RefSeq" id="WP_013682063.1">
    <property type="nucleotide sequence ID" value="NC_015318.1"/>
</dbReference>
<keyword evidence="4 10" id="KW-0808">Transferase</keyword>
<dbReference type="Proteomes" id="UP000008139">
    <property type="component" value="Chromosome"/>
</dbReference>
<name>F2LW90_HIPMA</name>
<dbReference type="OrthoDB" id="9802065at2"/>
<dbReference type="STRING" id="760142.Hipma_1058"/>
<evidence type="ECO:0000256" key="9">
    <source>
        <dbReference type="ARBA" id="ARBA00050687"/>
    </source>
</evidence>
<evidence type="ECO:0000256" key="6">
    <source>
        <dbReference type="ARBA" id="ARBA00022801"/>
    </source>
</evidence>
<dbReference type="Pfam" id="PF01808">
    <property type="entry name" value="AICARFT_IMPCHas"/>
    <property type="match status" value="1"/>
</dbReference>
<keyword evidence="7 10" id="KW-0511">Multifunctional enzyme</keyword>
<evidence type="ECO:0000313" key="12">
    <source>
        <dbReference type="EMBL" id="AEA34024.1"/>
    </source>
</evidence>
<dbReference type="InterPro" id="IPR036914">
    <property type="entry name" value="MGS-like_dom_sf"/>
</dbReference>
<evidence type="ECO:0000259" key="11">
    <source>
        <dbReference type="PROSITE" id="PS51855"/>
    </source>
</evidence>
<evidence type="ECO:0000256" key="2">
    <source>
        <dbReference type="ARBA" id="ARBA00004954"/>
    </source>
</evidence>
<organism evidence="12 13">
    <name type="scientific">Hippea maritima (strain ATCC 700847 / DSM 10411 / MH2)</name>
    <dbReference type="NCBI Taxonomy" id="760142"/>
    <lineage>
        <taxon>Bacteria</taxon>
        <taxon>Pseudomonadati</taxon>
        <taxon>Campylobacterota</taxon>
        <taxon>Desulfurellia</taxon>
        <taxon>Desulfurellales</taxon>
        <taxon>Hippeaceae</taxon>
        <taxon>Hippea</taxon>
    </lineage>
</organism>
<evidence type="ECO:0000313" key="13">
    <source>
        <dbReference type="Proteomes" id="UP000008139"/>
    </source>
</evidence>
<evidence type="ECO:0000256" key="1">
    <source>
        <dbReference type="ARBA" id="ARBA00004844"/>
    </source>
</evidence>
<dbReference type="SUPFAM" id="SSF53927">
    <property type="entry name" value="Cytidine deaminase-like"/>
    <property type="match status" value="1"/>
</dbReference>
<dbReference type="InterPro" id="IPR024051">
    <property type="entry name" value="AICAR_Tfase_dup_dom_sf"/>
</dbReference>
<keyword evidence="6 10" id="KW-0378">Hydrolase</keyword>
<evidence type="ECO:0000256" key="7">
    <source>
        <dbReference type="ARBA" id="ARBA00023268"/>
    </source>
</evidence>
<dbReference type="FunCoup" id="F2LW90">
    <property type="interactions" value="400"/>
</dbReference>
<dbReference type="FunFam" id="3.40.50.1380:FF:000001">
    <property type="entry name" value="Bifunctional purine biosynthesis protein PurH"/>
    <property type="match status" value="1"/>
</dbReference>
<evidence type="ECO:0000256" key="3">
    <source>
        <dbReference type="ARBA" id="ARBA00007667"/>
    </source>
</evidence>
<dbReference type="InParanoid" id="F2LW90"/>
<comment type="pathway">
    <text evidence="1 10">Purine metabolism; IMP biosynthesis via de novo pathway; IMP from 5-formamido-1-(5-phospho-D-ribosyl)imidazole-4-carboxamide: step 1/1.</text>
</comment>
<dbReference type="GO" id="GO:0003937">
    <property type="term" value="F:IMP cyclohydrolase activity"/>
    <property type="evidence" value="ECO:0007669"/>
    <property type="project" value="UniProtKB-UniRule"/>
</dbReference>
<dbReference type="AlphaFoldDB" id="F2LW90"/>
<comment type="pathway">
    <text evidence="2 10">Purine metabolism; IMP biosynthesis via de novo pathway; 5-formamido-1-(5-phospho-D-ribosyl)imidazole-4-carboxamide from 5-amino-1-(5-phospho-D-ribosyl)imidazole-4-carboxamide (10-formyl THF route): step 1/1.</text>
</comment>
<gene>
    <name evidence="10" type="primary">purH</name>
    <name evidence="12" type="ordered locus">Hipma_1058</name>
</gene>
<dbReference type="InterPro" id="IPR011607">
    <property type="entry name" value="MGS-like_dom"/>
</dbReference>
<sequence length="501" mass="56310">MKKAALISVSDKKGIVEFARFLQNKGFLILSTGSTGKLLKDNGIDVEFVEDYTQAKEMLDGRVKTLHPKVHGGILYRRDIQEHRQTVNELDIYSIDVVVVNLYPFEETALKTNNEEDLIENIDIGGPTLIRAAAKNYKDVLIICDPDDYKTVMENFDSIDKDKRREYALKAFAKTSYYDGLIVEKMSGNLSFKETAIPFKIEKQLRYGENPHQLAFFAKSPLKDGISNLIQLNGKELSYNNLLDIDVVYRMMVEFDQTICVIVKHNTPCGAATSNNQLKAYEDALACDPVSAFGGIIGINSTLNKETAEAIIKRFYEVVVAFDFDKDALEVLKSKKNLRVIKLPKVNYKFYEIKSLLGGYLIQENDYKNDFTYEVVSKAKPNPQQLKDLEFAFKVAKFVKSNAIVYAKDGKTLAIGGGQTSRVDSAKFAIARAKELNIDLNGCVMASDGFFPFRDSVDEAAKAGVKAIVEPGGSIRDKEVIEAADEYNIPLLFTRIRHFRH</sequence>
<dbReference type="NCBIfam" id="NF002049">
    <property type="entry name" value="PRK00881.1"/>
    <property type="match status" value="1"/>
</dbReference>
<dbReference type="Gene3D" id="3.40.140.20">
    <property type="match status" value="2"/>
</dbReference>
<keyword evidence="5 10" id="KW-0658">Purine biosynthesis</keyword>
<comment type="domain">
    <text evidence="10">The IMP cyclohydrolase activity resides in the N-terminal region.</text>
</comment>
<dbReference type="PIRSF" id="PIRSF000414">
    <property type="entry name" value="AICARFT_IMPCHas"/>
    <property type="match status" value="1"/>
</dbReference>
<accession>F2LW90</accession>
<dbReference type="SUPFAM" id="SSF52335">
    <property type="entry name" value="Methylglyoxal synthase-like"/>
    <property type="match status" value="1"/>
</dbReference>
<proteinExistence type="inferred from homology"/>
<dbReference type="eggNOG" id="COG0138">
    <property type="taxonomic scope" value="Bacteria"/>
</dbReference>
<dbReference type="InterPro" id="IPR002695">
    <property type="entry name" value="PurH-like"/>
</dbReference>
<comment type="similarity">
    <text evidence="3 10">Belongs to the PurH family.</text>
</comment>
<dbReference type="EMBL" id="CP002606">
    <property type="protein sequence ID" value="AEA34024.1"/>
    <property type="molecule type" value="Genomic_DNA"/>
</dbReference>
<dbReference type="EC" id="3.5.4.10" evidence="10"/>
<evidence type="ECO:0000256" key="5">
    <source>
        <dbReference type="ARBA" id="ARBA00022755"/>
    </source>
</evidence>
<dbReference type="HAMAP" id="MF_00139">
    <property type="entry name" value="PurH"/>
    <property type="match status" value="1"/>
</dbReference>
<dbReference type="PANTHER" id="PTHR11692">
    <property type="entry name" value="BIFUNCTIONAL PURINE BIOSYNTHESIS PROTEIN PURH"/>
    <property type="match status" value="1"/>
</dbReference>
<dbReference type="Pfam" id="PF02142">
    <property type="entry name" value="MGS"/>
    <property type="match status" value="1"/>
</dbReference>
<dbReference type="GO" id="GO:0005829">
    <property type="term" value="C:cytosol"/>
    <property type="evidence" value="ECO:0007669"/>
    <property type="project" value="TreeGrafter"/>
</dbReference>
<protein>
    <recommendedName>
        <fullName evidence="10">Bifunctional purine biosynthesis protein PurH</fullName>
    </recommendedName>
    <domain>
        <recommendedName>
            <fullName evidence="10">Phosphoribosylaminoimidazolecarboxamide formyltransferase</fullName>
            <ecNumber evidence="10">2.1.2.3</ecNumber>
        </recommendedName>
        <alternativeName>
            <fullName evidence="10">AICAR transformylase</fullName>
        </alternativeName>
    </domain>
    <domain>
        <recommendedName>
            <fullName evidence="10">IMP cyclohydrolase</fullName>
            <ecNumber evidence="10">3.5.4.10</ecNumber>
        </recommendedName>
        <alternativeName>
            <fullName evidence="10">ATIC</fullName>
        </alternativeName>
        <alternativeName>
            <fullName evidence="10">IMP synthase</fullName>
        </alternativeName>
        <alternativeName>
            <fullName evidence="10">Inosinicase</fullName>
        </alternativeName>
    </domain>
</protein>
<comment type="catalytic activity">
    <reaction evidence="8 10">
        <text>(6R)-10-formyltetrahydrofolate + 5-amino-1-(5-phospho-beta-D-ribosyl)imidazole-4-carboxamide = 5-formamido-1-(5-phospho-D-ribosyl)imidazole-4-carboxamide + (6S)-5,6,7,8-tetrahydrofolate</text>
        <dbReference type="Rhea" id="RHEA:22192"/>
        <dbReference type="ChEBI" id="CHEBI:57453"/>
        <dbReference type="ChEBI" id="CHEBI:58467"/>
        <dbReference type="ChEBI" id="CHEBI:58475"/>
        <dbReference type="ChEBI" id="CHEBI:195366"/>
        <dbReference type="EC" id="2.1.2.3"/>
    </reaction>
</comment>
<dbReference type="GO" id="GO:0006189">
    <property type="term" value="P:'de novo' IMP biosynthetic process"/>
    <property type="evidence" value="ECO:0007669"/>
    <property type="project" value="UniProtKB-UniRule"/>
</dbReference>
<keyword evidence="13" id="KW-1185">Reference proteome</keyword>
<dbReference type="NCBIfam" id="TIGR00355">
    <property type="entry name" value="purH"/>
    <property type="match status" value="1"/>
</dbReference>
<dbReference type="HOGENOM" id="CLU_016316_5_2_7"/>
<dbReference type="KEGG" id="hmr:Hipma_1058"/>
<dbReference type="PROSITE" id="PS51855">
    <property type="entry name" value="MGS"/>
    <property type="match status" value="1"/>
</dbReference>
<dbReference type="SMART" id="SM00798">
    <property type="entry name" value="AICARFT_IMPCHas"/>
    <property type="match status" value="1"/>
</dbReference>